<dbReference type="PIRSF" id="PIRSF000090">
    <property type="entry name" value="Beta-ETF"/>
    <property type="match status" value="1"/>
</dbReference>
<feature type="domain" description="Electron transfer flavoprotein alpha/beta-subunit N-terminal" evidence="2">
    <location>
        <begin position="22"/>
        <end position="212"/>
    </location>
</feature>
<dbReference type="SUPFAM" id="SSF52402">
    <property type="entry name" value="Adenine nucleotide alpha hydrolases-like"/>
    <property type="match status" value="1"/>
</dbReference>
<evidence type="ECO:0000256" key="1">
    <source>
        <dbReference type="ARBA" id="ARBA00042002"/>
    </source>
</evidence>
<gene>
    <name evidence="3" type="ORF">SAMN04490178_13048</name>
</gene>
<name>A0A1H8XWI5_9FIRM</name>
<dbReference type="STRING" id="112903.SAMN04490178_13048"/>
<dbReference type="InterPro" id="IPR014730">
    <property type="entry name" value="ETF_a/b_N"/>
</dbReference>
<dbReference type="EMBL" id="FODY01000030">
    <property type="protein sequence ID" value="SEP43658.1"/>
    <property type="molecule type" value="Genomic_DNA"/>
</dbReference>
<dbReference type="RefSeq" id="WP_091751181.1">
    <property type="nucleotide sequence ID" value="NZ_FODY01000030.1"/>
</dbReference>
<dbReference type="AlphaFoldDB" id="A0A1H8XWI5"/>
<dbReference type="Gene3D" id="3.40.50.620">
    <property type="entry name" value="HUPs"/>
    <property type="match status" value="1"/>
</dbReference>
<protein>
    <recommendedName>
        <fullName evidence="1">Electron transfer flavoprotein small subunit</fullName>
    </recommendedName>
</protein>
<evidence type="ECO:0000313" key="4">
    <source>
        <dbReference type="Proteomes" id="UP000198847"/>
    </source>
</evidence>
<dbReference type="Pfam" id="PF01012">
    <property type="entry name" value="ETF"/>
    <property type="match status" value="1"/>
</dbReference>
<dbReference type="Proteomes" id="UP000198847">
    <property type="component" value="Unassembled WGS sequence"/>
</dbReference>
<evidence type="ECO:0000259" key="2">
    <source>
        <dbReference type="SMART" id="SM00893"/>
    </source>
</evidence>
<keyword evidence="4" id="KW-1185">Reference proteome</keyword>
<dbReference type="GO" id="GO:0009055">
    <property type="term" value="F:electron transfer activity"/>
    <property type="evidence" value="ECO:0007669"/>
    <property type="project" value="InterPro"/>
</dbReference>
<dbReference type="PANTHER" id="PTHR21294">
    <property type="entry name" value="ELECTRON TRANSFER FLAVOPROTEIN BETA-SUBUNIT"/>
    <property type="match status" value="1"/>
</dbReference>
<accession>A0A1H8XWI5</accession>
<dbReference type="InterPro" id="IPR014729">
    <property type="entry name" value="Rossmann-like_a/b/a_fold"/>
</dbReference>
<dbReference type="InterPro" id="IPR012255">
    <property type="entry name" value="ETF_b"/>
</dbReference>
<proteinExistence type="predicted"/>
<dbReference type="PANTHER" id="PTHR21294:SF17">
    <property type="entry name" value="PROTEIN FIXA"/>
    <property type="match status" value="1"/>
</dbReference>
<reference evidence="3 4" key="1">
    <citation type="submission" date="2016-10" db="EMBL/GenBank/DDBJ databases">
        <authorList>
            <person name="de Groot N.N."/>
        </authorList>
    </citation>
    <scope>NUCLEOTIDE SEQUENCE [LARGE SCALE GENOMIC DNA]</scope>
    <source>
        <strain evidence="3 4">DSM 13305</strain>
    </source>
</reference>
<sequence length="263" mass="28169">MKIIVCVKQVPLTGDVALHPEKYTLLRQSALGMLNPYDKEALETALALREKHGGQVYALSMGPEQAREILRECLAMGADAAVLLSDPCFSGSDTLATSYILAAGVRKLGGSNLILCGQCALDGNTAQVGPELAAQLDFVQITRGINIDIEGDILTVQRKAENGLEWLTASLPALVTISQAPQSPRSPTVKGAIRARNQEITAWNAADLAVSQNSTGISGSPTRVRRITTPFIDTTVPCQLITEQTPEQSARVLIGKLRENRIL</sequence>
<dbReference type="OrthoDB" id="9804960at2"/>
<evidence type="ECO:0000313" key="3">
    <source>
        <dbReference type="EMBL" id="SEP43658.1"/>
    </source>
</evidence>
<dbReference type="InterPro" id="IPR033948">
    <property type="entry name" value="ETF_beta_N"/>
</dbReference>
<dbReference type="CDD" id="cd01714">
    <property type="entry name" value="ETF_beta"/>
    <property type="match status" value="1"/>
</dbReference>
<dbReference type="SMART" id="SM00893">
    <property type="entry name" value="ETF"/>
    <property type="match status" value="1"/>
</dbReference>
<organism evidence="3 4">
    <name type="scientific">Propionispora vibrioides</name>
    <dbReference type="NCBI Taxonomy" id="112903"/>
    <lineage>
        <taxon>Bacteria</taxon>
        <taxon>Bacillati</taxon>
        <taxon>Bacillota</taxon>
        <taxon>Negativicutes</taxon>
        <taxon>Selenomonadales</taxon>
        <taxon>Sporomusaceae</taxon>
        <taxon>Propionispora</taxon>
    </lineage>
</organism>